<feature type="domain" description="K+ potassium transporter C-terminal" evidence="16">
    <location>
        <begin position="487"/>
        <end position="635"/>
    </location>
</feature>
<feature type="transmembrane region" description="Helical" evidence="13">
    <location>
        <begin position="350"/>
        <end position="371"/>
    </location>
</feature>
<keyword evidence="7 13" id="KW-0812">Transmembrane</keyword>
<evidence type="ECO:0000313" key="17">
    <source>
        <dbReference type="EMBL" id="PPQ27359.1"/>
    </source>
</evidence>
<evidence type="ECO:0000256" key="10">
    <source>
        <dbReference type="ARBA" id="ARBA00022989"/>
    </source>
</evidence>
<keyword evidence="3 13" id="KW-0813">Transport</keyword>
<feature type="compositionally biased region" description="Pro residues" evidence="14">
    <location>
        <begin position="1"/>
        <end position="16"/>
    </location>
</feature>
<dbReference type="InterPro" id="IPR053951">
    <property type="entry name" value="K_trans_N"/>
</dbReference>
<feature type="transmembrane region" description="Helical" evidence="13">
    <location>
        <begin position="436"/>
        <end position="453"/>
    </location>
</feature>
<dbReference type="OrthoDB" id="9805577at2"/>
<feature type="transmembrane region" description="Helical" evidence="13">
    <location>
        <begin position="222"/>
        <end position="246"/>
    </location>
</feature>
<organism evidence="17 18">
    <name type="scientific">Rhodopila globiformis</name>
    <name type="common">Rhodopseudomonas globiformis</name>
    <dbReference type="NCBI Taxonomy" id="1071"/>
    <lineage>
        <taxon>Bacteria</taxon>
        <taxon>Pseudomonadati</taxon>
        <taxon>Pseudomonadota</taxon>
        <taxon>Alphaproteobacteria</taxon>
        <taxon>Acetobacterales</taxon>
        <taxon>Acetobacteraceae</taxon>
        <taxon>Rhodopila</taxon>
    </lineage>
</organism>
<keyword evidence="11 13" id="KW-0406">Ion transport</keyword>
<name>A0A2S6MYD7_RHOGL</name>
<feature type="transmembrane region" description="Helical" evidence="13">
    <location>
        <begin position="298"/>
        <end position="324"/>
    </location>
</feature>
<feature type="transmembrane region" description="Helical" evidence="13">
    <location>
        <begin position="147"/>
        <end position="169"/>
    </location>
</feature>
<gene>
    <name evidence="13" type="primary">kup</name>
    <name evidence="17" type="ORF">CCS01_27825</name>
</gene>
<evidence type="ECO:0000256" key="1">
    <source>
        <dbReference type="ARBA" id="ARBA00004141"/>
    </source>
</evidence>
<dbReference type="Pfam" id="PF02705">
    <property type="entry name" value="K_trans"/>
    <property type="match status" value="1"/>
</dbReference>
<evidence type="ECO:0000259" key="15">
    <source>
        <dbReference type="Pfam" id="PF02705"/>
    </source>
</evidence>
<keyword evidence="5" id="KW-0997">Cell inner membrane</keyword>
<dbReference type="AlphaFoldDB" id="A0A2S6MYD7"/>
<dbReference type="RefSeq" id="WP_104522089.1">
    <property type="nucleotide sequence ID" value="NZ_NHRY01000260.1"/>
</dbReference>
<feature type="domain" description="K+ potassium transporter integral membrane" evidence="15">
    <location>
        <begin position="29"/>
        <end position="473"/>
    </location>
</feature>
<evidence type="ECO:0000256" key="5">
    <source>
        <dbReference type="ARBA" id="ARBA00022519"/>
    </source>
</evidence>
<accession>A0A2S6MYD7</accession>
<dbReference type="InterPro" id="IPR003855">
    <property type="entry name" value="K+_transporter"/>
</dbReference>
<comment type="subcellular location">
    <subcellularLocation>
        <location evidence="13">Cell membrane</location>
        <topology evidence="13">Multi-pass membrane protein</topology>
    </subcellularLocation>
    <subcellularLocation>
        <location evidence="1">Membrane</location>
        <topology evidence="1">Multi-pass membrane protein</topology>
    </subcellularLocation>
</comment>
<keyword evidence="9 13" id="KW-0630">Potassium</keyword>
<dbReference type="InterPro" id="IPR053952">
    <property type="entry name" value="K_trans_C"/>
</dbReference>
<proteinExistence type="inferred from homology"/>
<sequence>MDRPAAPGPTQAPPQTSPADRPVTVAGGLAALGIVYGDLGTSPLYTYQTIVGSVGGRPSAADALGLLSLVVWALIITVSIKYSIFVMRADNHGEGGILALMALVSRSAGRAAVVLVPAGLFGAALIYGDGIITPAISVLSALEGVSVATGALKPYVLPAALVVLLLLFSGQVRGTASIGRVFGPVMLLWFVVIGALGLLSVLRHPEVARALDPRLAIQVMVAHGWHSFIVLGGVFLAITGGEALYADMGHIGRKPIRASWYGIVLPALLLCYAGQTALLLADPGLQGNPFFRLAPVWAVVPLVVLATGATIIASQAIITGVFSLTRQAMQLGWFPGLNIRQTSDQEYGQIYVPVVNWTMMVCTLALAFTFGSSERLAGAYGTAVSTTMLLTTALLFNAMRDVWRWPAPLALLLSGVFLAIDLAFFGANLLKLREGGWIPLLFGGLLFLVMTTWRRGMEAVHRSPVNQPESAAAFLADLKTGRIARVPGTAVFLSRSDNVVPPVLVRHVAQIKALQEIVVTLTVRFEEYPRVPLSQRAEIKRLGDDFWHVTVRFGFVEIPNLAAALACAREQGCPLKLDDAVYFAAQDEVVRKADRPRLPGWRRMLFAVMYRNAVRAPDRFDLPAERFLEVGQQIAL</sequence>
<comment type="catalytic activity">
    <reaction evidence="13">
        <text>K(+)(in) + H(+)(in) = K(+)(out) + H(+)(out)</text>
        <dbReference type="Rhea" id="RHEA:28490"/>
        <dbReference type="ChEBI" id="CHEBI:15378"/>
        <dbReference type="ChEBI" id="CHEBI:29103"/>
    </reaction>
</comment>
<dbReference type="GO" id="GO:0015293">
    <property type="term" value="F:symporter activity"/>
    <property type="evidence" value="ECO:0007669"/>
    <property type="project" value="UniProtKB-UniRule"/>
</dbReference>
<evidence type="ECO:0000256" key="8">
    <source>
        <dbReference type="ARBA" id="ARBA00022847"/>
    </source>
</evidence>
<dbReference type="EMBL" id="NHRY01000260">
    <property type="protein sequence ID" value="PPQ27359.1"/>
    <property type="molecule type" value="Genomic_DNA"/>
</dbReference>
<evidence type="ECO:0000256" key="6">
    <source>
        <dbReference type="ARBA" id="ARBA00022538"/>
    </source>
</evidence>
<dbReference type="GO" id="GO:0015079">
    <property type="term" value="F:potassium ion transmembrane transporter activity"/>
    <property type="evidence" value="ECO:0007669"/>
    <property type="project" value="UniProtKB-UniRule"/>
</dbReference>
<evidence type="ECO:0000256" key="3">
    <source>
        <dbReference type="ARBA" id="ARBA00022448"/>
    </source>
</evidence>
<dbReference type="Pfam" id="PF22776">
    <property type="entry name" value="K_trans_C"/>
    <property type="match status" value="1"/>
</dbReference>
<evidence type="ECO:0000313" key="18">
    <source>
        <dbReference type="Proteomes" id="UP000239724"/>
    </source>
</evidence>
<dbReference type="PANTHER" id="PTHR30540">
    <property type="entry name" value="OSMOTIC STRESS POTASSIUM TRANSPORTER"/>
    <property type="match status" value="1"/>
</dbReference>
<feature type="transmembrane region" description="Helical" evidence="13">
    <location>
        <begin position="258"/>
        <end position="278"/>
    </location>
</feature>
<evidence type="ECO:0000256" key="4">
    <source>
        <dbReference type="ARBA" id="ARBA00022475"/>
    </source>
</evidence>
<evidence type="ECO:0000256" key="11">
    <source>
        <dbReference type="ARBA" id="ARBA00023065"/>
    </source>
</evidence>
<comment type="similarity">
    <text evidence="2 13">Belongs to the HAK/KUP transporter (TC 2.A.72) family.</text>
</comment>
<keyword evidence="10 13" id="KW-1133">Transmembrane helix</keyword>
<keyword evidence="12 13" id="KW-0472">Membrane</keyword>
<keyword evidence="8 13" id="KW-0769">Symport</keyword>
<evidence type="ECO:0000256" key="9">
    <source>
        <dbReference type="ARBA" id="ARBA00022958"/>
    </source>
</evidence>
<feature type="transmembrane region" description="Helical" evidence="13">
    <location>
        <begin position="409"/>
        <end position="430"/>
    </location>
</feature>
<protein>
    <recommendedName>
        <fullName evidence="13">Probable potassium transport system protein Kup</fullName>
    </recommendedName>
</protein>
<dbReference type="InterPro" id="IPR023051">
    <property type="entry name" value="Kup"/>
</dbReference>
<evidence type="ECO:0000256" key="2">
    <source>
        <dbReference type="ARBA" id="ARBA00007019"/>
    </source>
</evidence>
<evidence type="ECO:0000256" key="7">
    <source>
        <dbReference type="ARBA" id="ARBA00022692"/>
    </source>
</evidence>
<dbReference type="PANTHER" id="PTHR30540:SF79">
    <property type="entry name" value="LOW AFFINITY POTASSIUM TRANSPORT SYSTEM PROTEIN KUP"/>
    <property type="match status" value="1"/>
</dbReference>
<keyword evidence="4 13" id="KW-1003">Cell membrane</keyword>
<evidence type="ECO:0000256" key="12">
    <source>
        <dbReference type="ARBA" id="ARBA00023136"/>
    </source>
</evidence>
<reference evidence="17 18" key="1">
    <citation type="journal article" date="2018" name="Arch. Microbiol.">
        <title>New insights into the metabolic potential of the phototrophic purple bacterium Rhodopila globiformis DSM 161(T) from its draft genome sequence and evidence for a vanadium-dependent nitrogenase.</title>
        <authorList>
            <person name="Imhoff J.F."/>
            <person name="Rahn T."/>
            <person name="Kunzel S."/>
            <person name="Neulinger S.C."/>
        </authorList>
    </citation>
    <scope>NUCLEOTIDE SEQUENCE [LARGE SCALE GENOMIC DNA]</scope>
    <source>
        <strain evidence="17 18">DSM 161</strain>
    </source>
</reference>
<dbReference type="Proteomes" id="UP000239724">
    <property type="component" value="Unassembled WGS sequence"/>
</dbReference>
<dbReference type="GO" id="GO:0005886">
    <property type="term" value="C:plasma membrane"/>
    <property type="evidence" value="ECO:0007669"/>
    <property type="project" value="UniProtKB-SubCell"/>
</dbReference>
<feature type="region of interest" description="Disordered" evidence="14">
    <location>
        <begin position="1"/>
        <end position="21"/>
    </location>
</feature>
<evidence type="ECO:0000256" key="14">
    <source>
        <dbReference type="SAM" id="MobiDB-lite"/>
    </source>
</evidence>
<dbReference type="HAMAP" id="MF_01522">
    <property type="entry name" value="Kup"/>
    <property type="match status" value="1"/>
</dbReference>
<keyword evidence="6 13" id="KW-0633">Potassium transport</keyword>
<feature type="transmembrane region" description="Helical" evidence="13">
    <location>
        <begin position="63"/>
        <end position="87"/>
    </location>
</feature>
<evidence type="ECO:0000256" key="13">
    <source>
        <dbReference type="HAMAP-Rule" id="MF_01522"/>
    </source>
</evidence>
<comment type="caution">
    <text evidence="17">The sequence shown here is derived from an EMBL/GenBank/DDBJ whole genome shotgun (WGS) entry which is preliminary data.</text>
</comment>
<feature type="transmembrane region" description="Helical" evidence="13">
    <location>
        <begin position="377"/>
        <end position="397"/>
    </location>
</feature>
<feature type="transmembrane region" description="Helical" evidence="13">
    <location>
        <begin position="108"/>
        <end position="127"/>
    </location>
</feature>
<feature type="transmembrane region" description="Helical" evidence="13">
    <location>
        <begin position="181"/>
        <end position="202"/>
    </location>
</feature>
<comment type="function">
    <text evidence="13">Transport of potassium into the cell. Likely operates as a K(+):H(+) symporter.</text>
</comment>
<keyword evidence="18" id="KW-1185">Reference proteome</keyword>
<evidence type="ECO:0000259" key="16">
    <source>
        <dbReference type="Pfam" id="PF22776"/>
    </source>
</evidence>